<evidence type="ECO:0000256" key="1">
    <source>
        <dbReference type="SAM" id="MobiDB-lite"/>
    </source>
</evidence>
<protein>
    <submittedName>
        <fullName evidence="2">Putative staphylococcal protein</fullName>
    </submittedName>
</protein>
<name>A0A380EKM1_STAAU</name>
<dbReference type="EMBL" id="UHBY01000003">
    <property type="protein sequence ID" value="SUL35899.1"/>
    <property type="molecule type" value="Genomic_DNA"/>
</dbReference>
<dbReference type="Proteomes" id="UP000254116">
    <property type="component" value="Unassembled WGS sequence"/>
</dbReference>
<feature type="compositionally biased region" description="Basic and acidic residues" evidence="1">
    <location>
        <begin position="23"/>
        <end position="41"/>
    </location>
</feature>
<dbReference type="AlphaFoldDB" id="A0A380EKM1"/>
<feature type="region of interest" description="Disordered" evidence="1">
    <location>
        <begin position="1"/>
        <end position="41"/>
    </location>
</feature>
<feature type="compositionally biased region" description="Basic and acidic residues" evidence="1">
    <location>
        <begin position="1"/>
        <end position="13"/>
    </location>
</feature>
<organism evidence="2 3">
    <name type="scientific">Staphylococcus aureus</name>
    <dbReference type="NCBI Taxonomy" id="1280"/>
    <lineage>
        <taxon>Bacteria</taxon>
        <taxon>Bacillati</taxon>
        <taxon>Bacillota</taxon>
        <taxon>Bacilli</taxon>
        <taxon>Bacillales</taxon>
        <taxon>Staphylococcaceae</taxon>
        <taxon>Staphylococcus</taxon>
    </lineage>
</organism>
<accession>A0A380EKM1</accession>
<sequence>MAPKKQQETKPMTEKPITVPKAEPVEQKHRPSRQDNSDEIRRQLEKSLRDDIKTIRTDIDREKEKQIAKMEKRARDIIEDKYLSERTKRLKLKQLLNSQNVEKDLTKSAFQFDKDEVINGMIWSEILAKPKQL</sequence>
<reference evidence="2 3" key="1">
    <citation type="submission" date="2018-06" db="EMBL/GenBank/DDBJ databases">
        <authorList>
            <consortium name="Pathogen Informatics"/>
            <person name="Doyle S."/>
        </authorList>
    </citation>
    <scope>NUCLEOTIDE SEQUENCE [LARGE SCALE GENOMIC DNA]</scope>
    <source>
        <strain evidence="2 3">NCTC10702</strain>
    </source>
</reference>
<evidence type="ECO:0000313" key="2">
    <source>
        <dbReference type="EMBL" id="SUL35899.1"/>
    </source>
</evidence>
<gene>
    <name evidence="2" type="ORF">NCTC10702_02491</name>
</gene>
<evidence type="ECO:0000313" key="3">
    <source>
        <dbReference type="Proteomes" id="UP000254116"/>
    </source>
</evidence>
<proteinExistence type="predicted"/>